<sequence length="229" mass="26090">MITRWIQRKGHDRLLLFFNGWGMDGGIAEYLQSNTPADFRYDVLLCYDYRSLLMPQDVLETIASYGERILVAWSLGVWAAQKAGLSGIGRALAINGTLNPISSEEGISPAIFSQTLGNYNEENRTRFIRRMCGSSSLFHRFMAVSPERNALDQKEELASIQQHVEEDTLQQPSSWSYTHALIGGRDMIFSPKAQKFAWRDLEYSISEDMPHFPFFSSTSWPEVCSCMDH</sequence>
<dbReference type="ESTHER" id="chlpb-b3epw0">
    <property type="family name" value="BioG_Pimeloyl-ACP-methyl-esterase"/>
</dbReference>
<dbReference type="STRING" id="331678.Cphamn1_2456"/>
<evidence type="ECO:0008006" key="2">
    <source>
        <dbReference type="Google" id="ProtNLM"/>
    </source>
</evidence>
<gene>
    <name evidence="1" type="ordered locus">Cphamn1_2456</name>
</gene>
<reference evidence="1" key="1">
    <citation type="submission" date="2008-06" db="EMBL/GenBank/DDBJ databases">
        <title>Complete sequence of Chlorobium phaeobacteroides BS1.</title>
        <authorList>
            <consortium name="US DOE Joint Genome Institute"/>
            <person name="Lucas S."/>
            <person name="Copeland A."/>
            <person name="Lapidus A."/>
            <person name="Glavina del Rio T."/>
            <person name="Dalin E."/>
            <person name="Tice H."/>
            <person name="Bruce D."/>
            <person name="Goodwin L."/>
            <person name="Pitluck S."/>
            <person name="Schmutz J."/>
            <person name="Larimer F."/>
            <person name="Land M."/>
            <person name="Hauser L."/>
            <person name="Kyrpides N."/>
            <person name="Ovchinnikova G."/>
            <person name="Li T."/>
            <person name="Liu Z."/>
            <person name="Zhao F."/>
            <person name="Overmann J."/>
            <person name="Bryant D.A."/>
            <person name="Richardson P."/>
        </authorList>
    </citation>
    <scope>NUCLEOTIDE SEQUENCE [LARGE SCALE GENOMIC DNA]</scope>
    <source>
        <strain evidence="1">BS1</strain>
    </source>
</reference>
<proteinExistence type="predicted"/>
<dbReference type="OrthoDB" id="7688089at2"/>
<accession>B3EPW0</accession>
<dbReference type="InterPro" id="IPR007398">
    <property type="entry name" value="BioG"/>
</dbReference>
<dbReference type="HOGENOM" id="CLU_085983_0_1_10"/>
<dbReference type="InterPro" id="IPR029058">
    <property type="entry name" value="AB_hydrolase_fold"/>
</dbReference>
<protein>
    <recommendedName>
        <fullName evidence="2">Biotin synthesis protein BioC</fullName>
    </recommendedName>
</protein>
<dbReference type="KEGG" id="cpb:Cphamn1_2456"/>
<dbReference type="eggNOG" id="COG2830">
    <property type="taxonomic scope" value="Bacteria"/>
</dbReference>
<name>B3EPW0_CHLPB</name>
<dbReference type="Pfam" id="PF04301">
    <property type="entry name" value="BioG"/>
    <property type="match status" value="1"/>
</dbReference>
<dbReference type="EMBL" id="CP001101">
    <property type="protein sequence ID" value="ACE05350.1"/>
    <property type="molecule type" value="Genomic_DNA"/>
</dbReference>
<dbReference type="SUPFAM" id="SSF53474">
    <property type="entry name" value="alpha/beta-Hydrolases"/>
    <property type="match status" value="1"/>
</dbReference>
<evidence type="ECO:0000313" key="1">
    <source>
        <dbReference type="EMBL" id="ACE05350.1"/>
    </source>
</evidence>
<organism evidence="1">
    <name type="scientific">Chlorobium phaeobacteroides (strain BS1)</name>
    <dbReference type="NCBI Taxonomy" id="331678"/>
    <lineage>
        <taxon>Bacteria</taxon>
        <taxon>Pseudomonadati</taxon>
        <taxon>Chlorobiota</taxon>
        <taxon>Chlorobiia</taxon>
        <taxon>Chlorobiales</taxon>
        <taxon>Chlorobiaceae</taxon>
        <taxon>Chlorobium/Pelodictyon group</taxon>
        <taxon>Chlorobium</taxon>
    </lineage>
</organism>
<dbReference type="AlphaFoldDB" id="B3EPW0"/>